<feature type="transmembrane region" description="Helical" evidence="1">
    <location>
        <begin position="38"/>
        <end position="58"/>
    </location>
</feature>
<proteinExistence type="predicted"/>
<dbReference type="Proteomes" id="UP000887116">
    <property type="component" value="Unassembled WGS sequence"/>
</dbReference>
<protein>
    <submittedName>
        <fullName evidence="2">Uncharacterized protein</fullName>
    </submittedName>
</protein>
<keyword evidence="1" id="KW-1133">Transmembrane helix</keyword>
<gene>
    <name evidence="2" type="ORF">TNCT_643371</name>
</gene>
<evidence type="ECO:0000256" key="1">
    <source>
        <dbReference type="SAM" id="Phobius"/>
    </source>
</evidence>
<keyword evidence="1" id="KW-0472">Membrane</keyword>
<sequence length="140" mass="16226">MRISNLPSVGVDPIASDLQEYERLRVYPDCGVRTTRTLLMSLLICAILGMVFPVFYIATKKDLYFMLTSVCIGISNFLFIMVLWRILRYYLFLRRQRASGIPFDPTETLSFANYILKLTYLPLEDYSGNRMPVQNEAESM</sequence>
<comment type="caution">
    <text evidence="2">The sequence shown here is derived from an EMBL/GenBank/DDBJ whole genome shotgun (WGS) entry which is preliminary data.</text>
</comment>
<organism evidence="2 3">
    <name type="scientific">Trichonephila clavata</name>
    <name type="common">Joro spider</name>
    <name type="synonym">Nephila clavata</name>
    <dbReference type="NCBI Taxonomy" id="2740835"/>
    <lineage>
        <taxon>Eukaryota</taxon>
        <taxon>Metazoa</taxon>
        <taxon>Ecdysozoa</taxon>
        <taxon>Arthropoda</taxon>
        <taxon>Chelicerata</taxon>
        <taxon>Arachnida</taxon>
        <taxon>Araneae</taxon>
        <taxon>Araneomorphae</taxon>
        <taxon>Entelegynae</taxon>
        <taxon>Araneoidea</taxon>
        <taxon>Nephilidae</taxon>
        <taxon>Trichonephila</taxon>
    </lineage>
</organism>
<reference evidence="2" key="1">
    <citation type="submission" date="2020-07" db="EMBL/GenBank/DDBJ databases">
        <title>Multicomponent nature underlies the extraordinary mechanical properties of spider dragline silk.</title>
        <authorList>
            <person name="Kono N."/>
            <person name="Nakamura H."/>
            <person name="Mori M."/>
            <person name="Yoshida Y."/>
            <person name="Ohtoshi R."/>
            <person name="Malay A.D."/>
            <person name="Moran D.A.P."/>
            <person name="Tomita M."/>
            <person name="Numata K."/>
            <person name="Arakawa K."/>
        </authorList>
    </citation>
    <scope>NUCLEOTIDE SEQUENCE</scope>
</reference>
<evidence type="ECO:0000313" key="2">
    <source>
        <dbReference type="EMBL" id="GFQ80350.1"/>
    </source>
</evidence>
<dbReference type="EMBL" id="BMAO01012288">
    <property type="protein sequence ID" value="GFQ80350.1"/>
    <property type="molecule type" value="Genomic_DNA"/>
</dbReference>
<feature type="transmembrane region" description="Helical" evidence="1">
    <location>
        <begin position="64"/>
        <end position="87"/>
    </location>
</feature>
<evidence type="ECO:0000313" key="3">
    <source>
        <dbReference type="Proteomes" id="UP000887116"/>
    </source>
</evidence>
<keyword evidence="1" id="KW-0812">Transmembrane</keyword>
<keyword evidence="3" id="KW-1185">Reference proteome</keyword>
<name>A0A8X6FH00_TRICU</name>
<dbReference type="AlphaFoldDB" id="A0A8X6FH00"/>
<accession>A0A8X6FH00</accession>
<dbReference type="OrthoDB" id="10356521at2759"/>